<evidence type="ECO:0000313" key="2">
    <source>
        <dbReference type="Proteomes" id="UP001190700"/>
    </source>
</evidence>
<evidence type="ECO:0000313" key="1">
    <source>
        <dbReference type="EMBL" id="KAK3274561.1"/>
    </source>
</evidence>
<gene>
    <name evidence="1" type="ORF">CYMTET_17258</name>
</gene>
<proteinExistence type="predicted"/>
<sequence>MKSQMQPADNLAPGRELKTHIACLATAPPAPNTNVVATATTSRLVRTGHSIGLMKGKQDVVEGERLYQCPRASPAIRPAFTDGGATCADNNVDAVARAASLPEDRGHSHADICSGGAHTTSAPHGMAPTAMLPSSSYTGVHGLRDATDDARRLTIGS</sequence>
<keyword evidence="2" id="KW-1185">Reference proteome</keyword>
<organism evidence="1 2">
    <name type="scientific">Cymbomonas tetramitiformis</name>
    <dbReference type="NCBI Taxonomy" id="36881"/>
    <lineage>
        <taxon>Eukaryota</taxon>
        <taxon>Viridiplantae</taxon>
        <taxon>Chlorophyta</taxon>
        <taxon>Pyramimonadophyceae</taxon>
        <taxon>Pyramimonadales</taxon>
        <taxon>Pyramimonadaceae</taxon>
        <taxon>Cymbomonas</taxon>
    </lineage>
</organism>
<comment type="caution">
    <text evidence="1">The sequence shown here is derived from an EMBL/GenBank/DDBJ whole genome shotgun (WGS) entry which is preliminary data.</text>
</comment>
<dbReference type="AlphaFoldDB" id="A0AAE0L750"/>
<protein>
    <submittedName>
        <fullName evidence="1">Uncharacterized protein</fullName>
    </submittedName>
</protein>
<dbReference type="Proteomes" id="UP001190700">
    <property type="component" value="Unassembled WGS sequence"/>
</dbReference>
<accession>A0AAE0L750</accession>
<reference evidence="1 2" key="1">
    <citation type="journal article" date="2015" name="Genome Biol. Evol.">
        <title>Comparative Genomics of a Bacterivorous Green Alga Reveals Evolutionary Causalities and Consequences of Phago-Mixotrophic Mode of Nutrition.</title>
        <authorList>
            <person name="Burns J.A."/>
            <person name="Paasch A."/>
            <person name="Narechania A."/>
            <person name="Kim E."/>
        </authorList>
    </citation>
    <scope>NUCLEOTIDE SEQUENCE [LARGE SCALE GENOMIC DNA]</scope>
    <source>
        <strain evidence="1 2">PLY_AMNH</strain>
    </source>
</reference>
<name>A0AAE0L750_9CHLO</name>
<dbReference type="EMBL" id="LGRX02007656">
    <property type="protein sequence ID" value="KAK3274561.1"/>
    <property type="molecule type" value="Genomic_DNA"/>
</dbReference>